<evidence type="ECO:0000313" key="2">
    <source>
        <dbReference type="WBParaSite" id="ACRNAN_scaffold21628.g31685.t1"/>
    </source>
</evidence>
<protein>
    <submittedName>
        <fullName evidence="2">Uncharacterized protein</fullName>
    </submittedName>
</protein>
<proteinExistence type="predicted"/>
<evidence type="ECO:0000313" key="1">
    <source>
        <dbReference type="Proteomes" id="UP000887540"/>
    </source>
</evidence>
<dbReference type="AlphaFoldDB" id="A0A914DC94"/>
<sequence>MIHSFYRFQKQDLQPYAFIHSKKAHKLRPHFQSPLKRRKNRATKVQIFSGQLLFLD</sequence>
<reference evidence="2" key="1">
    <citation type="submission" date="2022-11" db="UniProtKB">
        <authorList>
            <consortium name="WormBaseParasite"/>
        </authorList>
    </citation>
    <scope>IDENTIFICATION</scope>
</reference>
<organism evidence="1 2">
    <name type="scientific">Acrobeloides nanus</name>
    <dbReference type="NCBI Taxonomy" id="290746"/>
    <lineage>
        <taxon>Eukaryota</taxon>
        <taxon>Metazoa</taxon>
        <taxon>Ecdysozoa</taxon>
        <taxon>Nematoda</taxon>
        <taxon>Chromadorea</taxon>
        <taxon>Rhabditida</taxon>
        <taxon>Tylenchina</taxon>
        <taxon>Cephalobomorpha</taxon>
        <taxon>Cephaloboidea</taxon>
        <taxon>Cephalobidae</taxon>
        <taxon>Acrobeloides</taxon>
    </lineage>
</organism>
<dbReference type="Proteomes" id="UP000887540">
    <property type="component" value="Unplaced"/>
</dbReference>
<name>A0A914DC94_9BILA</name>
<dbReference type="WBParaSite" id="ACRNAN_scaffold21628.g31685.t1">
    <property type="protein sequence ID" value="ACRNAN_scaffold21628.g31685.t1"/>
    <property type="gene ID" value="ACRNAN_scaffold21628.g31685"/>
</dbReference>
<keyword evidence="1" id="KW-1185">Reference proteome</keyword>
<accession>A0A914DC94</accession>